<reference evidence="3" key="1">
    <citation type="submission" date="2022-06" db="EMBL/GenBank/DDBJ databases">
        <authorList>
            <person name="Andreotti S."/>
            <person name="Wyler E."/>
        </authorList>
    </citation>
    <scope>NUCLEOTIDE SEQUENCE</scope>
</reference>
<protein>
    <submittedName>
        <fullName evidence="3">Snd1 protein</fullName>
    </submittedName>
</protein>
<dbReference type="GO" id="GO:0005829">
    <property type="term" value="C:cytosol"/>
    <property type="evidence" value="ECO:0007669"/>
    <property type="project" value="TreeGrafter"/>
</dbReference>
<evidence type="ECO:0000313" key="4">
    <source>
        <dbReference type="Proteomes" id="UP001152836"/>
    </source>
</evidence>
<feature type="domain" description="TNase-like" evidence="2">
    <location>
        <begin position="212"/>
        <end position="347"/>
    </location>
</feature>
<organism evidence="3 4">
    <name type="scientific">Phodopus roborovskii</name>
    <name type="common">Roborovski's desert hamster</name>
    <name type="synonym">Cricetulus roborovskii</name>
    <dbReference type="NCBI Taxonomy" id="109678"/>
    <lineage>
        <taxon>Eukaryota</taxon>
        <taxon>Metazoa</taxon>
        <taxon>Chordata</taxon>
        <taxon>Craniata</taxon>
        <taxon>Vertebrata</taxon>
        <taxon>Euteleostomi</taxon>
        <taxon>Mammalia</taxon>
        <taxon>Eutheria</taxon>
        <taxon>Euarchontoglires</taxon>
        <taxon>Glires</taxon>
        <taxon>Rodentia</taxon>
        <taxon>Myomorpha</taxon>
        <taxon>Muroidea</taxon>
        <taxon>Cricetidae</taxon>
        <taxon>Cricetinae</taxon>
        <taxon>Phodopus</taxon>
    </lineage>
</organism>
<evidence type="ECO:0000259" key="2">
    <source>
        <dbReference type="PROSITE" id="PS50830"/>
    </source>
</evidence>
<dbReference type="FunFam" id="2.40.50.90:FF:000004">
    <property type="entry name" value="Staphylococcal nuclease domain-containing protein"/>
    <property type="match status" value="1"/>
</dbReference>
<dbReference type="AlphaFoldDB" id="A0AAU9YUK9"/>
<keyword evidence="4" id="KW-1185">Reference proteome</keyword>
<dbReference type="SUPFAM" id="SSF50199">
    <property type="entry name" value="Staphylococcal nuclease"/>
    <property type="match status" value="3"/>
</dbReference>
<dbReference type="SMART" id="SM00318">
    <property type="entry name" value="SNc"/>
    <property type="match status" value="2"/>
</dbReference>
<dbReference type="InterPro" id="IPR002071">
    <property type="entry name" value="Thermonucl_AS"/>
</dbReference>
<comment type="caution">
    <text evidence="3">The sequence shown here is derived from an EMBL/GenBank/DDBJ whole genome shotgun (WGS) entry which is preliminary data.</text>
</comment>
<accession>A0AAU9YUK9</accession>
<sequence>MGNGLPTSICALGTNSGSTSRHPIDCAGEGAEKFYIQIGRQQEERVLSGCAIIVRGQPRGGPPPERQINLSNIRAGNLARRAAATQPDGKDTPDEPWAFPAREFLRKKLIGKEVCFTIENKTPQGREYGMIYLGKDTNGENIAESLVAEGLATRREGMRANNPEQNRLSECEDQAKASKKGMWSEGNGSHTIRDLKYTIENPRHFVDSHHQKPVNAIIEHVRDGSVVRALLLPDHYLVTVMLSGIKCPTFRREADGCETPEPFAAEAKFFTESRLLQRDVQIILESCHNQNILGTILHPNGNITELLLKEGFARCVDWSIAVYTRGADKLRAAERFAKERRLRIWRDYVAPTANLDQKDKQFVAKVMQVLNADAIVVKLNSGVYKTIHLSSIRPPRLEGDNVQDQVFRYLSLWGTFSWKPLRTVLHFYTSREAKEIMLWIISFCIYLICSSKDVEFALPLFCMHTCCGEFTSRVPNPVSFFFFLLRRRDEWASHHQYLLATWYYGKGYIEKPYKVLPKANCILPLLLSVLGKGSGFSELHPVNGLTYSLMESSLAMLLYLARRDGAEIYLRNQVHRLPSPQVLSHQGLQTLRPERVTQSKDSKHIRRLESPLHCPPGTLRQAASWSLHLGPRSESLLSCSSARPPPPPQIPLLVSLGTPASLLSFVFYLDPLPHPPGLSVPPCVAPSPLIGTIPLSFPAAWASLLMFCFSFSSLPPLGIGDSGVSGCSLTLPYLFYLCPLPLLEVETDYLSRESGPFRSEVAPGRPHAPRGADVESRWQYAH</sequence>
<dbReference type="InterPro" id="IPR035437">
    <property type="entry name" value="SNase_OB-fold_sf"/>
</dbReference>
<gene>
    <name evidence="3" type="primary">Snd1</name>
    <name evidence="3" type="ORF">PHOROB_LOCUS2130</name>
</gene>
<feature type="region of interest" description="Disordered" evidence="1">
    <location>
        <begin position="756"/>
        <end position="782"/>
    </location>
</feature>
<dbReference type="CDD" id="cd00175">
    <property type="entry name" value="SNc"/>
    <property type="match status" value="2"/>
</dbReference>
<dbReference type="EMBL" id="CALSGD010000428">
    <property type="protein sequence ID" value="CAH6778362.1"/>
    <property type="molecule type" value="Genomic_DNA"/>
</dbReference>
<dbReference type="GO" id="GO:0005634">
    <property type="term" value="C:nucleus"/>
    <property type="evidence" value="ECO:0007669"/>
    <property type="project" value="TreeGrafter"/>
</dbReference>
<name>A0AAU9YUK9_PHORO</name>
<dbReference type="Pfam" id="PF00565">
    <property type="entry name" value="SNase"/>
    <property type="match status" value="2"/>
</dbReference>
<dbReference type="FunFam" id="2.40.50.90:FF:000002">
    <property type="entry name" value="Staphylococcal nuclease domain-containing protein"/>
    <property type="match status" value="1"/>
</dbReference>
<dbReference type="Gene3D" id="2.40.50.90">
    <property type="match status" value="3"/>
</dbReference>
<dbReference type="Proteomes" id="UP001152836">
    <property type="component" value="Unassembled WGS sequence"/>
</dbReference>
<dbReference type="PROSITE" id="PS01284">
    <property type="entry name" value="TNASE_2"/>
    <property type="match status" value="1"/>
</dbReference>
<evidence type="ECO:0000313" key="3">
    <source>
        <dbReference type="EMBL" id="CAH6778362.1"/>
    </source>
</evidence>
<dbReference type="PANTHER" id="PTHR12302">
    <property type="entry name" value="EBNA2 BINDING PROTEIN P100"/>
    <property type="match status" value="1"/>
</dbReference>
<dbReference type="GO" id="GO:0006402">
    <property type="term" value="P:mRNA catabolic process"/>
    <property type="evidence" value="ECO:0007669"/>
    <property type="project" value="TreeGrafter"/>
</dbReference>
<dbReference type="GO" id="GO:0004518">
    <property type="term" value="F:nuclease activity"/>
    <property type="evidence" value="ECO:0007669"/>
    <property type="project" value="InterPro"/>
</dbReference>
<dbReference type="GO" id="GO:0003723">
    <property type="term" value="F:RNA binding"/>
    <property type="evidence" value="ECO:0007669"/>
    <property type="project" value="TreeGrafter"/>
</dbReference>
<dbReference type="InterPro" id="IPR016071">
    <property type="entry name" value="Staphylococal_nuclease_OB-fold"/>
</dbReference>
<feature type="domain" description="TNase-like" evidence="2">
    <location>
        <begin position="44"/>
        <end position="185"/>
    </location>
</feature>
<dbReference type="PROSITE" id="PS50830">
    <property type="entry name" value="TNASE_3"/>
    <property type="match status" value="2"/>
</dbReference>
<dbReference type="PANTHER" id="PTHR12302:SF2">
    <property type="entry name" value="STAPHYLOCOCCAL NUCLEASE DOMAIN-CONTAINING PROTEIN 1"/>
    <property type="match status" value="1"/>
</dbReference>
<evidence type="ECO:0000256" key="1">
    <source>
        <dbReference type="SAM" id="MobiDB-lite"/>
    </source>
</evidence>
<proteinExistence type="predicted"/>